<reference evidence="8" key="1">
    <citation type="submission" date="2025-08" db="UniProtKB">
        <authorList>
            <consortium name="RefSeq"/>
        </authorList>
    </citation>
    <scope>IDENTIFICATION</scope>
    <source>
        <tissue evidence="8">Testes</tissue>
    </source>
</reference>
<evidence type="ECO:0000313" key="8">
    <source>
        <dbReference type="RefSeq" id="XP_002739362.2"/>
    </source>
</evidence>
<dbReference type="InterPro" id="IPR047106">
    <property type="entry name" value="NFIL3-like_bZIP"/>
</dbReference>
<dbReference type="PANTHER" id="PTHR15284:SF0">
    <property type="entry name" value="GH23983P"/>
    <property type="match status" value="1"/>
</dbReference>
<keyword evidence="1" id="KW-0805">Transcription regulation</keyword>
<dbReference type="SMART" id="SM00338">
    <property type="entry name" value="BRLZ"/>
    <property type="match status" value="1"/>
</dbReference>
<dbReference type="PANTHER" id="PTHR15284">
    <property type="entry name" value="NUCLEAR FACTOR INTERLEUKIN-3-REGULATED PROTEIN"/>
    <property type="match status" value="1"/>
</dbReference>
<dbReference type="RefSeq" id="XP_002739362.2">
    <property type="nucleotide sequence ID" value="XM_002739316.2"/>
</dbReference>
<dbReference type="Proteomes" id="UP000694865">
    <property type="component" value="Unplaced"/>
</dbReference>
<dbReference type="InterPro" id="IPR004827">
    <property type="entry name" value="bZIP"/>
</dbReference>
<dbReference type="InterPro" id="IPR046347">
    <property type="entry name" value="bZIP_sf"/>
</dbReference>
<proteinExistence type="predicted"/>
<protein>
    <submittedName>
        <fullName evidence="8">CCAAT/enhancer-binding protein beta-like</fullName>
    </submittedName>
</protein>
<dbReference type="CDD" id="cd14694">
    <property type="entry name" value="bZIP_NFIL3"/>
    <property type="match status" value="1"/>
</dbReference>
<evidence type="ECO:0000256" key="4">
    <source>
        <dbReference type="ARBA" id="ARBA00023242"/>
    </source>
</evidence>
<accession>A0ABM0GX88</accession>
<keyword evidence="7" id="KW-1185">Reference proteome</keyword>
<dbReference type="InterPro" id="IPR047229">
    <property type="entry name" value="NFIL3-like"/>
</dbReference>
<organism evidence="7 8">
    <name type="scientific">Saccoglossus kowalevskii</name>
    <name type="common">Acorn worm</name>
    <dbReference type="NCBI Taxonomy" id="10224"/>
    <lineage>
        <taxon>Eukaryota</taxon>
        <taxon>Metazoa</taxon>
        <taxon>Hemichordata</taxon>
        <taxon>Enteropneusta</taxon>
        <taxon>Harrimaniidae</taxon>
        <taxon>Saccoglossus</taxon>
    </lineage>
</organism>
<evidence type="ECO:0000313" key="7">
    <source>
        <dbReference type="Proteomes" id="UP000694865"/>
    </source>
</evidence>
<evidence type="ECO:0000256" key="5">
    <source>
        <dbReference type="SAM" id="MobiDB-lite"/>
    </source>
</evidence>
<feature type="compositionally biased region" description="Low complexity" evidence="5">
    <location>
        <begin position="25"/>
        <end position="37"/>
    </location>
</feature>
<evidence type="ECO:0000256" key="2">
    <source>
        <dbReference type="ARBA" id="ARBA00023125"/>
    </source>
</evidence>
<keyword evidence="3" id="KW-0804">Transcription</keyword>
<feature type="domain" description="BZIP" evidence="6">
    <location>
        <begin position="99"/>
        <end position="155"/>
    </location>
</feature>
<keyword evidence="2" id="KW-0238">DNA-binding</keyword>
<evidence type="ECO:0000256" key="3">
    <source>
        <dbReference type="ARBA" id="ARBA00023163"/>
    </source>
</evidence>
<gene>
    <name evidence="8" type="primary">LOC100372436</name>
</gene>
<dbReference type="Pfam" id="PF07716">
    <property type="entry name" value="bZIP_2"/>
    <property type="match status" value="1"/>
</dbReference>
<feature type="region of interest" description="Disordered" evidence="5">
    <location>
        <begin position="1"/>
        <end position="57"/>
    </location>
</feature>
<evidence type="ECO:0000256" key="1">
    <source>
        <dbReference type="ARBA" id="ARBA00023015"/>
    </source>
</evidence>
<dbReference type="PROSITE" id="PS00036">
    <property type="entry name" value="BZIP_BASIC"/>
    <property type="match status" value="1"/>
</dbReference>
<dbReference type="PROSITE" id="PS50217">
    <property type="entry name" value="BZIP"/>
    <property type="match status" value="1"/>
</dbReference>
<feature type="region of interest" description="Disordered" evidence="5">
    <location>
        <begin position="179"/>
        <end position="207"/>
    </location>
</feature>
<name>A0ABM0GX88_SACKO</name>
<sequence>MAQVSMACSQMTQSSFHDVPNTSFAPNYNQQQQAPNPFSVPPRKDVSPSAGSSAPNHLNRQIVASQTPGSVYDASNQWQCDAVINSRKRREFTSDDNKDPVYWEKRRRNNEAAKRSREKRRINDIIMETKVLQLTKENSKLKAEIVALKRRFGVLDVESVTGMKQEYDAHRNYEDGVTTPRVTLDAPNLTCADNGPVQMKPPTTTSR</sequence>
<dbReference type="Gene3D" id="1.20.5.170">
    <property type="match status" value="1"/>
</dbReference>
<evidence type="ECO:0000259" key="6">
    <source>
        <dbReference type="PROSITE" id="PS50217"/>
    </source>
</evidence>
<keyword evidence="4" id="KW-0539">Nucleus</keyword>
<dbReference type="SUPFAM" id="SSF57959">
    <property type="entry name" value="Leucine zipper domain"/>
    <property type="match status" value="1"/>
</dbReference>
<dbReference type="GeneID" id="100372436"/>
<feature type="compositionally biased region" description="Polar residues" evidence="5">
    <location>
        <begin position="1"/>
        <end position="24"/>
    </location>
</feature>